<dbReference type="GO" id="GO:0008233">
    <property type="term" value="F:peptidase activity"/>
    <property type="evidence" value="ECO:0007669"/>
    <property type="project" value="UniProtKB-KW"/>
</dbReference>
<dbReference type="PANTHER" id="PTHR43731:SF14">
    <property type="entry name" value="PRESENILIN-ASSOCIATED RHOMBOID-LIKE PROTEIN, MITOCHONDRIAL"/>
    <property type="match status" value="1"/>
</dbReference>
<keyword evidence="3 7" id="KW-0812">Transmembrane</keyword>
<keyword evidence="9" id="KW-0645">Protease</keyword>
<dbReference type="InterPro" id="IPR022764">
    <property type="entry name" value="Peptidase_S54_rhomboid_dom"/>
</dbReference>
<organism evidence="9 10">
    <name type="scientific">Aeromicrobium panaciterrae</name>
    <dbReference type="NCBI Taxonomy" id="363861"/>
    <lineage>
        <taxon>Bacteria</taxon>
        <taxon>Bacillati</taxon>
        <taxon>Actinomycetota</taxon>
        <taxon>Actinomycetes</taxon>
        <taxon>Propionibacteriales</taxon>
        <taxon>Nocardioidaceae</taxon>
        <taxon>Aeromicrobium</taxon>
    </lineage>
</organism>
<keyword evidence="10" id="KW-1185">Reference proteome</keyword>
<feature type="transmembrane region" description="Helical" evidence="7">
    <location>
        <begin position="129"/>
        <end position="149"/>
    </location>
</feature>
<gene>
    <name evidence="9" type="ORF">J2X11_000334</name>
</gene>
<evidence type="ECO:0000256" key="7">
    <source>
        <dbReference type="SAM" id="Phobius"/>
    </source>
</evidence>
<evidence type="ECO:0000256" key="6">
    <source>
        <dbReference type="ARBA" id="ARBA00023136"/>
    </source>
</evidence>
<dbReference type="SUPFAM" id="SSF144091">
    <property type="entry name" value="Rhomboid-like"/>
    <property type="match status" value="1"/>
</dbReference>
<feature type="transmembrane region" description="Helical" evidence="7">
    <location>
        <begin position="67"/>
        <end position="91"/>
    </location>
</feature>
<dbReference type="Pfam" id="PF01694">
    <property type="entry name" value="Rhomboid"/>
    <property type="match status" value="1"/>
</dbReference>
<comment type="similarity">
    <text evidence="2">Belongs to the peptidase S54 family.</text>
</comment>
<dbReference type="GO" id="GO:0006508">
    <property type="term" value="P:proteolysis"/>
    <property type="evidence" value="ECO:0007669"/>
    <property type="project" value="UniProtKB-KW"/>
</dbReference>
<evidence type="ECO:0000313" key="9">
    <source>
        <dbReference type="EMBL" id="MDR7085495.1"/>
    </source>
</evidence>
<protein>
    <submittedName>
        <fullName evidence="9">Membrane associated rhomboid family serine protease</fullName>
    </submittedName>
</protein>
<reference evidence="9 10" key="1">
    <citation type="submission" date="2023-07" db="EMBL/GenBank/DDBJ databases">
        <title>Sorghum-associated microbial communities from plants grown in Nebraska, USA.</title>
        <authorList>
            <person name="Schachtman D."/>
        </authorList>
    </citation>
    <scope>NUCLEOTIDE SEQUENCE [LARGE SCALE GENOMIC DNA]</scope>
    <source>
        <strain evidence="9 10">BE248</strain>
    </source>
</reference>
<dbReference type="Gene3D" id="1.20.1540.10">
    <property type="entry name" value="Rhomboid-like"/>
    <property type="match status" value="1"/>
</dbReference>
<sequence>MTEGAKTIRAPRTIAGGAVSAYDGLVSKILIGLNVVVYILQLATDDRAGSVCQHGAMQSYAVADGDYWRLLTAAFLHGSLLHIAFNMYALYLFGPFAEKALGTVRFIAAYITMAIASSVFVYWLETPQIPTIGASGAVFGVFGLVLLLLLKAKQDVTTLLVLLAINAVISLQGNISWQGHLGGFVAGCILGAAFAYAPRERKQAVQVLVFAGVWIAMIAAIVIRTGQLS</sequence>
<feature type="domain" description="Peptidase S54 rhomboid" evidence="8">
    <location>
        <begin position="65"/>
        <end position="194"/>
    </location>
</feature>
<keyword evidence="5 7" id="KW-1133">Transmembrane helix</keyword>
<accession>A0ABU1UJZ9</accession>
<keyword evidence="6 7" id="KW-0472">Membrane</keyword>
<evidence type="ECO:0000256" key="4">
    <source>
        <dbReference type="ARBA" id="ARBA00022801"/>
    </source>
</evidence>
<name>A0ABU1UJZ9_9ACTN</name>
<evidence type="ECO:0000256" key="1">
    <source>
        <dbReference type="ARBA" id="ARBA00004141"/>
    </source>
</evidence>
<feature type="transmembrane region" description="Helical" evidence="7">
    <location>
        <begin position="156"/>
        <end position="175"/>
    </location>
</feature>
<dbReference type="InterPro" id="IPR050925">
    <property type="entry name" value="Rhomboid_protease_S54"/>
</dbReference>
<evidence type="ECO:0000256" key="3">
    <source>
        <dbReference type="ARBA" id="ARBA00022692"/>
    </source>
</evidence>
<comment type="caution">
    <text evidence="9">The sequence shown here is derived from an EMBL/GenBank/DDBJ whole genome shotgun (WGS) entry which is preliminary data.</text>
</comment>
<feature type="transmembrane region" description="Helical" evidence="7">
    <location>
        <begin position="181"/>
        <end position="197"/>
    </location>
</feature>
<dbReference type="PANTHER" id="PTHR43731">
    <property type="entry name" value="RHOMBOID PROTEASE"/>
    <property type="match status" value="1"/>
</dbReference>
<evidence type="ECO:0000313" key="10">
    <source>
        <dbReference type="Proteomes" id="UP001257739"/>
    </source>
</evidence>
<comment type="subcellular location">
    <subcellularLocation>
        <location evidence="1">Membrane</location>
        <topology evidence="1">Multi-pass membrane protein</topology>
    </subcellularLocation>
</comment>
<evidence type="ECO:0000259" key="8">
    <source>
        <dbReference type="Pfam" id="PF01694"/>
    </source>
</evidence>
<feature type="transmembrane region" description="Helical" evidence="7">
    <location>
        <begin position="204"/>
        <end position="223"/>
    </location>
</feature>
<dbReference type="RefSeq" id="WP_309965914.1">
    <property type="nucleotide sequence ID" value="NZ_JAVDWH010000001.1"/>
</dbReference>
<keyword evidence="4" id="KW-0378">Hydrolase</keyword>
<dbReference type="InterPro" id="IPR035952">
    <property type="entry name" value="Rhomboid-like_sf"/>
</dbReference>
<feature type="transmembrane region" description="Helical" evidence="7">
    <location>
        <begin position="21"/>
        <end position="40"/>
    </location>
</feature>
<feature type="transmembrane region" description="Helical" evidence="7">
    <location>
        <begin position="103"/>
        <end position="123"/>
    </location>
</feature>
<evidence type="ECO:0000256" key="2">
    <source>
        <dbReference type="ARBA" id="ARBA00009045"/>
    </source>
</evidence>
<dbReference type="Proteomes" id="UP001257739">
    <property type="component" value="Unassembled WGS sequence"/>
</dbReference>
<evidence type="ECO:0000256" key="5">
    <source>
        <dbReference type="ARBA" id="ARBA00022989"/>
    </source>
</evidence>
<dbReference type="EMBL" id="JAVDWH010000001">
    <property type="protein sequence ID" value="MDR7085495.1"/>
    <property type="molecule type" value="Genomic_DNA"/>
</dbReference>
<proteinExistence type="inferred from homology"/>